<dbReference type="EMBL" id="JBAFSM010000002">
    <property type="protein sequence ID" value="MEG3435838.1"/>
    <property type="molecule type" value="Genomic_DNA"/>
</dbReference>
<accession>A0AAW9QFE3</accession>
<gene>
    <name evidence="2" type="ORF">V0288_01790</name>
</gene>
<proteinExistence type="predicted"/>
<keyword evidence="1" id="KW-0812">Transmembrane</keyword>
<evidence type="ECO:0000313" key="3">
    <source>
        <dbReference type="Proteomes" id="UP001328733"/>
    </source>
</evidence>
<evidence type="ECO:0000313" key="2">
    <source>
        <dbReference type="EMBL" id="MEG3435838.1"/>
    </source>
</evidence>
<name>A0AAW9QFE3_9CHRO</name>
<dbReference type="RefSeq" id="WP_332863287.1">
    <property type="nucleotide sequence ID" value="NZ_JBAFSM010000002.1"/>
</dbReference>
<protein>
    <submittedName>
        <fullName evidence="2">Uncharacterized protein</fullName>
    </submittedName>
</protein>
<evidence type="ECO:0000256" key="1">
    <source>
        <dbReference type="SAM" id="Phobius"/>
    </source>
</evidence>
<keyword evidence="1" id="KW-1133">Transmembrane helix</keyword>
<reference evidence="2 3" key="1">
    <citation type="submission" date="2024-01" db="EMBL/GenBank/DDBJ databases">
        <title>Genomic insights into the taxonomy and metabolism of the cyanobacterium Pannus brasiliensis CCIBt3594.</title>
        <authorList>
            <person name="Machado M."/>
            <person name="Botero N.B."/>
            <person name="Andreote A.P.D."/>
            <person name="Feitosa A.M.T."/>
            <person name="Popin R."/>
            <person name="Sivonen K."/>
            <person name="Fiore M.F."/>
        </authorList>
    </citation>
    <scope>NUCLEOTIDE SEQUENCE [LARGE SCALE GENOMIC DNA]</scope>
    <source>
        <strain evidence="2 3">CCIBt3594</strain>
    </source>
</reference>
<dbReference type="Proteomes" id="UP001328733">
    <property type="component" value="Unassembled WGS sequence"/>
</dbReference>
<dbReference type="AlphaFoldDB" id="A0AAW9QFE3"/>
<comment type="caution">
    <text evidence="2">The sequence shown here is derived from an EMBL/GenBank/DDBJ whole genome shotgun (WGS) entry which is preliminary data.</text>
</comment>
<keyword evidence="1" id="KW-0472">Membrane</keyword>
<feature type="transmembrane region" description="Helical" evidence="1">
    <location>
        <begin position="36"/>
        <end position="60"/>
    </location>
</feature>
<sequence>MNLQPSTQAQPSQTAIAPAVPIDTNSLLDRPESPTAIILAIAVLLVLGVQAMTGLIEVILRSRK</sequence>
<organism evidence="2 3">
    <name type="scientific">Pannus brasiliensis CCIBt3594</name>
    <dbReference type="NCBI Taxonomy" id="1427578"/>
    <lineage>
        <taxon>Bacteria</taxon>
        <taxon>Bacillati</taxon>
        <taxon>Cyanobacteriota</taxon>
        <taxon>Cyanophyceae</taxon>
        <taxon>Oscillatoriophycideae</taxon>
        <taxon>Chroococcales</taxon>
        <taxon>Microcystaceae</taxon>
        <taxon>Pannus</taxon>
    </lineage>
</organism>
<keyword evidence="3" id="KW-1185">Reference proteome</keyword>